<dbReference type="EMBL" id="JAJSOW010000100">
    <property type="protein sequence ID" value="KAI9185331.1"/>
    <property type="molecule type" value="Genomic_DNA"/>
</dbReference>
<evidence type="ECO:0000313" key="2">
    <source>
        <dbReference type="Proteomes" id="UP001064489"/>
    </source>
</evidence>
<protein>
    <submittedName>
        <fullName evidence="1">Uncharacterized protein</fullName>
    </submittedName>
</protein>
<gene>
    <name evidence="1" type="ORF">LWI28_006245</name>
</gene>
<keyword evidence="2" id="KW-1185">Reference proteome</keyword>
<sequence length="229" mass="24549">MDRDMLLVLIPHDFVCPIKVKVSTNEGPFTVKIKEERDPVQPIWLEQHLVLKSYRSIPVSNSGGNKVGGSDSFHFESGLANSSVLPQDLSQTLSSEDIQRSGNGVLSRTPKVRHVPLHVGNAALILETKKGGSCFGYSDGVDSSSSSDRLIVRKAGTNSYRGENSKTSGGNRLDELVGILSNELSSKTPFKRSTSSAVGSVGLVLSSPKEGVKSPSLNVWVDLTNQDLG</sequence>
<reference evidence="1" key="1">
    <citation type="journal article" date="2022" name="Plant J.">
        <title>Strategies of tolerance reflected in two North American maple genomes.</title>
        <authorList>
            <person name="McEvoy S.L."/>
            <person name="Sezen U.U."/>
            <person name="Trouern-Trend A."/>
            <person name="McMahon S.M."/>
            <person name="Schaberg P.G."/>
            <person name="Yang J."/>
            <person name="Wegrzyn J.L."/>
            <person name="Swenson N.G."/>
        </authorList>
    </citation>
    <scope>NUCLEOTIDE SEQUENCE</scope>
    <source>
        <strain evidence="1">91603</strain>
    </source>
</reference>
<dbReference type="AlphaFoldDB" id="A0AAD5J392"/>
<proteinExistence type="predicted"/>
<reference evidence="1" key="2">
    <citation type="submission" date="2023-02" db="EMBL/GenBank/DDBJ databases">
        <authorList>
            <person name="Swenson N.G."/>
            <person name="Wegrzyn J.L."/>
            <person name="Mcevoy S.L."/>
        </authorList>
    </citation>
    <scope>NUCLEOTIDE SEQUENCE</scope>
    <source>
        <strain evidence="1">91603</strain>
        <tissue evidence="1">Leaf</tissue>
    </source>
</reference>
<accession>A0AAD5J392</accession>
<organism evidence="1 2">
    <name type="scientific">Acer negundo</name>
    <name type="common">Box elder</name>
    <dbReference type="NCBI Taxonomy" id="4023"/>
    <lineage>
        <taxon>Eukaryota</taxon>
        <taxon>Viridiplantae</taxon>
        <taxon>Streptophyta</taxon>
        <taxon>Embryophyta</taxon>
        <taxon>Tracheophyta</taxon>
        <taxon>Spermatophyta</taxon>
        <taxon>Magnoliopsida</taxon>
        <taxon>eudicotyledons</taxon>
        <taxon>Gunneridae</taxon>
        <taxon>Pentapetalae</taxon>
        <taxon>rosids</taxon>
        <taxon>malvids</taxon>
        <taxon>Sapindales</taxon>
        <taxon>Sapindaceae</taxon>
        <taxon>Hippocastanoideae</taxon>
        <taxon>Acereae</taxon>
        <taxon>Acer</taxon>
    </lineage>
</organism>
<comment type="caution">
    <text evidence="1">The sequence shown here is derived from an EMBL/GenBank/DDBJ whole genome shotgun (WGS) entry which is preliminary data.</text>
</comment>
<name>A0AAD5J392_ACENE</name>
<dbReference type="Proteomes" id="UP001064489">
    <property type="component" value="Chromosome 3"/>
</dbReference>
<evidence type="ECO:0000313" key="1">
    <source>
        <dbReference type="EMBL" id="KAI9185331.1"/>
    </source>
</evidence>